<reference evidence="2" key="1">
    <citation type="submission" date="2015-03" db="EMBL/GenBank/DDBJ databases">
        <title>Draft genome sequence of Mizugakiibacter sediminis skMP5.</title>
        <authorList>
            <person name="Watanabe T."/>
            <person name="Kojima H."/>
            <person name="Fukui M."/>
        </authorList>
    </citation>
    <scope>NUCLEOTIDE SEQUENCE</scope>
    <source>
        <strain evidence="2">SkMP5</strain>
    </source>
</reference>
<gene>
    <name evidence="2" type="ORF">MBSD_0798</name>
    <name evidence="3" type="ORF">MBSD_n0772</name>
</gene>
<sequence>MTTPTEEPEMSNRDEPRREVERVQTGVRLEKRLLKVLKGLAEYLDLSLGDLLEGVALHALENKPPFSAATLKRVADLKRVYGLDLGAADSHRLRER</sequence>
<dbReference type="STRING" id="1475481.GCA_000953855_00784"/>
<name>A0A0K8QM18_9GAMM</name>
<reference evidence="3" key="2">
    <citation type="submission" date="2015-08" db="EMBL/GenBank/DDBJ databases">
        <title>Complete DNA Sequence of Pseudomonas syringae pv. actinidiae, the Causal Agent of Kiwifruit Canker Disease.</title>
        <authorList>
            <person name="Rikkerink E.H.A."/>
            <person name="Fineran P.C."/>
        </authorList>
    </citation>
    <scope>NUCLEOTIDE SEQUENCE</scope>
    <source>
        <strain evidence="3">SkMP5</strain>
    </source>
</reference>
<organism evidence="3">
    <name type="scientific">Mizugakiibacter sediminis</name>
    <dbReference type="NCBI Taxonomy" id="1475481"/>
    <lineage>
        <taxon>Bacteria</taxon>
        <taxon>Pseudomonadati</taxon>
        <taxon>Pseudomonadota</taxon>
        <taxon>Gammaproteobacteria</taxon>
        <taxon>Lysobacterales</taxon>
        <taxon>Rhodanobacteraceae</taxon>
        <taxon>Mizugakiibacter</taxon>
    </lineage>
</organism>
<accession>A0A0K8QM18</accession>
<dbReference type="EMBL" id="DF970161">
    <property type="protein sequence ID" value="GAP65482.1"/>
    <property type="molecule type" value="Genomic_DNA"/>
</dbReference>
<feature type="region of interest" description="Disordered" evidence="1">
    <location>
        <begin position="1"/>
        <end position="21"/>
    </location>
</feature>
<evidence type="ECO:0000313" key="3">
    <source>
        <dbReference type="EMBL" id="GAP65482.1"/>
    </source>
</evidence>
<evidence type="ECO:0000313" key="4">
    <source>
        <dbReference type="Proteomes" id="UP000253740"/>
    </source>
</evidence>
<keyword evidence="4" id="KW-1185">Reference proteome</keyword>
<proteinExistence type="predicted"/>
<dbReference type="Proteomes" id="UP000253740">
    <property type="component" value="Unassembled WGS sequence"/>
</dbReference>
<feature type="compositionally biased region" description="Basic and acidic residues" evidence="1">
    <location>
        <begin position="10"/>
        <end position="21"/>
    </location>
</feature>
<dbReference type="HOGENOM" id="CLU_182784_0_0_6"/>
<evidence type="ECO:0000256" key="1">
    <source>
        <dbReference type="SAM" id="MobiDB-lite"/>
    </source>
</evidence>
<dbReference type="EMBL" id="DF952378">
    <property type="protein sequence ID" value="GAN44274.1"/>
    <property type="molecule type" value="Genomic_DNA"/>
</dbReference>
<evidence type="ECO:0000313" key="2">
    <source>
        <dbReference type="EMBL" id="GAN44274.1"/>
    </source>
</evidence>
<protein>
    <submittedName>
        <fullName evidence="3">Uncharacterized protein</fullName>
    </submittedName>
</protein>
<dbReference type="AlphaFoldDB" id="A0A0K8QM18"/>